<feature type="transmembrane region" description="Helical" evidence="1">
    <location>
        <begin position="77"/>
        <end position="99"/>
    </location>
</feature>
<feature type="transmembrane region" description="Helical" evidence="1">
    <location>
        <begin position="105"/>
        <end position="128"/>
    </location>
</feature>
<dbReference type="Proteomes" id="UP001301869">
    <property type="component" value="Chromosome"/>
</dbReference>
<organism evidence="2 3">
    <name type="scientific">Halomonas piscis</name>
    <dbReference type="NCBI Taxonomy" id="3031727"/>
    <lineage>
        <taxon>Bacteria</taxon>
        <taxon>Pseudomonadati</taxon>
        <taxon>Pseudomonadota</taxon>
        <taxon>Gammaproteobacteria</taxon>
        <taxon>Oceanospirillales</taxon>
        <taxon>Halomonadaceae</taxon>
        <taxon>Halomonas</taxon>
    </lineage>
</organism>
<gene>
    <name evidence="2" type="ORF">P1P91_02415</name>
</gene>
<sequence>MANQDAVLGEEYPHKVTAEYDNQSEADRAVKALADQAGVPPAQVRLVKPHGSDEMARQVEPESRGVRQSLIKSHVRLGLAGLILGVALAGVLVVFGPTATQSSPLMTFIALGFLCTVLALLLAGAISMRPDHDRVLNRTRAATEAGQWTVVVHCADAEQRERVKDTIGHSAQTL</sequence>
<accession>A0ABY9Z0L2</accession>
<name>A0ABY9Z0L2_9GAMM</name>
<dbReference type="RefSeq" id="WP_311884281.1">
    <property type="nucleotide sequence ID" value="NZ_CP119391.1"/>
</dbReference>
<evidence type="ECO:0000256" key="1">
    <source>
        <dbReference type="SAM" id="Phobius"/>
    </source>
</evidence>
<dbReference type="EMBL" id="CP119391">
    <property type="protein sequence ID" value="WNK20561.1"/>
    <property type="molecule type" value="Genomic_DNA"/>
</dbReference>
<keyword evidence="1" id="KW-1133">Transmembrane helix</keyword>
<reference evidence="2 3" key="1">
    <citation type="submission" date="2023-03" db="EMBL/GenBank/DDBJ databases">
        <title>Halomonas sp. nov., isolated from Korean tranditional fermented seafood 'Jeotgal'.</title>
        <authorList>
            <person name="Kim B."/>
            <person name="Shin N.-R."/>
        </authorList>
    </citation>
    <scope>NUCLEOTIDE SEQUENCE [LARGE SCALE GENOMIC DNA]</scope>
    <source>
        <strain evidence="2 3">SG2L-4</strain>
    </source>
</reference>
<evidence type="ECO:0000313" key="3">
    <source>
        <dbReference type="Proteomes" id="UP001301869"/>
    </source>
</evidence>
<evidence type="ECO:0008006" key="4">
    <source>
        <dbReference type="Google" id="ProtNLM"/>
    </source>
</evidence>
<keyword evidence="3" id="KW-1185">Reference proteome</keyword>
<keyword evidence="1" id="KW-0812">Transmembrane</keyword>
<evidence type="ECO:0000313" key="2">
    <source>
        <dbReference type="EMBL" id="WNK20561.1"/>
    </source>
</evidence>
<keyword evidence="1" id="KW-0472">Membrane</keyword>
<protein>
    <recommendedName>
        <fullName evidence="4">Riboflavin biosynthesis protein RibA</fullName>
    </recommendedName>
</protein>
<proteinExistence type="predicted"/>